<dbReference type="EMBL" id="RWGY01000013">
    <property type="protein sequence ID" value="TVU24173.1"/>
    <property type="molecule type" value="Genomic_DNA"/>
</dbReference>
<sequence>MELVIGASMRSVLVKLEDILSQDHKLIRDVLGEVQCINSELGAIHASFISNPYLRDRGNHDGEQKKCWARRVCGVVYETEDWVDHVRLRISSGGMMSPIRRAWYAISTLHSRRGIPVDITGLMIRVQRLRAEGCARYGVGNPQLSSDNTIEASTSAQRVDHGTPPAPLLMGMEEPVGMSQAMVDFRPWLTAGEQDRELKVTTIVGCGGLGKSTLAKALCREFGAQFGSRATVLASREFSLGDFLRSLLKQIMSPSDYDELQLGGFDGWTDDELREKVEEQFLEKRFIIVIEDVWSEDAWKSIRESLPENDKSSRLVVTTRLPSVAQAICGQQGFVYSLNPLSGDDSYRLLQRILGDSHMCPCGTDSDVSRILDKCGGLPMAIIAVAGILANRLASDFSLTEVCASVSSEMEHGISHEEITKKIFSISYNDLPAHLKTCLLSLSVFPEGFAISRKRVIRRWIVEGFITEKHGKTVEQVAKESFSELFRRKLIHPAEISSIGEVKTFQVQNVILENIVSESTEENFITVLSNHSPVPVRNKVRWLSIHQSSKLLCPTEGIKRMNLVHVRSLTVFGTLKHVDCFEIMQVLDLEGCRGLGKNQLILMCKMYLLKYLSLRRTYIKALPDQIQNLKYLETLDIRETNVQRLPGSAGHLKQMVHLRCGDRRRGLALLLTKAITKMIELQTLSGIMICRGSRCALNRMPYLTKLKKLSIYGIRLYRVGPEFLSHSSSLTSLAIDDGFTGFLEKLELNSFRCPEALSTLKLSGKLSEAPLWIRHMECLEGLTLSLTSLTTDSLVLLSSLPKLCFLTFSTAKRYIAVSNEREIFVRTGGFPCLHTLRFSGTWLPLLSFLQGAMPGLLRLELRFKSFDGIYGLENLCSLHKVHLQISCQASKVAQEKVHQIQRSVIKHPRGPTMVCDEYPEW</sequence>
<dbReference type="InterPro" id="IPR041118">
    <property type="entry name" value="Rx_N"/>
</dbReference>
<evidence type="ECO:0000259" key="8">
    <source>
        <dbReference type="Pfam" id="PF18052"/>
    </source>
</evidence>
<proteinExistence type="inferred from homology"/>
<dbReference type="InterPro" id="IPR058922">
    <property type="entry name" value="WHD_DRP"/>
</dbReference>
<dbReference type="Gene3D" id="1.10.10.10">
    <property type="entry name" value="Winged helix-like DNA-binding domain superfamily/Winged helix DNA-binding domain"/>
    <property type="match status" value="1"/>
</dbReference>
<feature type="domain" description="Disease resistance protein winged helix" evidence="9">
    <location>
        <begin position="444"/>
        <end position="512"/>
    </location>
</feature>
<evidence type="ECO:0000259" key="9">
    <source>
        <dbReference type="Pfam" id="PF23559"/>
    </source>
</evidence>
<dbReference type="Proteomes" id="UP000324897">
    <property type="component" value="Chromosome 2"/>
</dbReference>
<dbReference type="Pfam" id="PF23559">
    <property type="entry name" value="WHD_DRP"/>
    <property type="match status" value="1"/>
</dbReference>
<comment type="similarity">
    <text evidence="1">Belongs to the disease resistance NB-LRR family.</text>
</comment>
<dbReference type="PANTHER" id="PTHR23155:SF934">
    <property type="entry name" value="OS11G0604900 PROTEIN"/>
    <property type="match status" value="1"/>
</dbReference>
<accession>A0A5J9UK51</accession>
<dbReference type="InterPro" id="IPR027417">
    <property type="entry name" value="P-loop_NTPase"/>
</dbReference>
<keyword evidence="12" id="KW-1185">Reference proteome</keyword>
<dbReference type="InterPro" id="IPR002182">
    <property type="entry name" value="NB-ARC"/>
</dbReference>
<dbReference type="InterPro" id="IPR036388">
    <property type="entry name" value="WH-like_DNA-bd_sf"/>
</dbReference>
<evidence type="ECO:0000259" key="10">
    <source>
        <dbReference type="Pfam" id="PF23598"/>
    </source>
</evidence>
<dbReference type="OrthoDB" id="6161812at2759"/>
<evidence type="ECO:0000256" key="1">
    <source>
        <dbReference type="ARBA" id="ARBA00008894"/>
    </source>
</evidence>
<organism evidence="11 12">
    <name type="scientific">Eragrostis curvula</name>
    <name type="common">weeping love grass</name>
    <dbReference type="NCBI Taxonomy" id="38414"/>
    <lineage>
        <taxon>Eukaryota</taxon>
        <taxon>Viridiplantae</taxon>
        <taxon>Streptophyta</taxon>
        <taxon>Embryophyta</taxon>
        <taxon>Tracheophyta</taxon>
        <taxon>Spermatophyta</taxon>
        <taxon>Magnoliopsida</taxon>
        <taxon>Liliopsida</taxon>
        <taxon>Poales</taxon>
        <taxon>Poaceae</taxon>
        <taxon>PACMAD clade</taxon>
        <taxon>Chloridoideae</taxon>
        <taxon>Eragrostideae</taxon>
        <taxon>Eragrostidinae</taxon>
        <taxon>Eragrostis</taxon>
    </lineage>
</organism>
<dbReference type="InterPro" id="IPR038005">
    <property type="entry name" value="RX-like_CC"/>
</dbReference>
<dbReference type="Pfam" id="PF00931">
    <property type="entry name" value="NB-ARC"/>
    <property type="match status" value="1"/>
</dbReference>
<dbReference type="SUPFAM" id="SSF52058">
    <property type="entry name" value="L domain-like"/>
    <property type="match status" value="1"/>
</dbReference>
<feature type="non-terminal residue" evidence="11">
    <location>
        <position position="1"/>
    </location>
</feature>
<evidence type="ECO:0000313" key="11">
    <source>
        <dbReference type="EMBL" id="TVU24173.1"/>
    </source>
</evidence>
<comment type="caution">
    <text evidence="11">The sequence shown here is derived from an EMBL/GenBank/DDBJ whole genome shotgun (WGS) entry which is preliminary data.</text>
</comment>
<gene>
    <name evidence="11" type="ORF">EJB05_26575</name>
</gene>
<dbReference type="FunFam" id="1.10.10.10:FF:000322">
    <property type="entry name" value="Probable disease resistance protein At1g63360"/>
    <property type="match status" value="1"/>
</dbReference>
<dbReference type="InterPro" id="IPR044974">
    <property type="entry name" value="Disease_R_plants"/>
</dbReference>
<dbReference type="AlphaFoldDB" id="A0A5J9UK51"/>
<evidence type="ECO:0000256" key="6">
    <source>
        <dbReference type="ARBA" id="ARBA00023054"/>
    </source>
</evidence>
<name>A0A5J9UK51_9POAL</name>
<evidence type="ECO:0000256" key="3">
    <source>
        <dbReference type="ARBA" id="ARBA00022737"/>
    </source>
</evidence>
<dbReference type="InterPro" id="IPR032675">
    <property type="entry name" value="LRR_dom_sf"/>
</dbReference>
<dbReference type="PANTHER" id="PTHR23155">
    <property type="entry name" value="DISEASE RESISTANCE PROTEIN RP"/>
    <property type="match status" value="1"/>
</dbReference>
<feature type="domain" description="NB-ARC" evidence="7">
    <location>
        <begin position="195"/>
        <end position="355"/>
    </location>
</feature>
<dbReference type="SUPFAM" id="SSF52540">
    <property type="entry name" value="P-loop containing nucleoside triphosphate hydrolases"/>
    <property type="match status" value="1"/>
</dbReference>
<evidence type="ECO:0008006" key="13">
    <source>
        <dbReference type="Google" id="ProtNLM"/>
    </source>
</evidence>
<evidence type="ECO:0000259" key="7">
    <source>
        <dbReference type="Pfam" id="PF00931"/>
    </source>
</evidence>
<dbReference type="InterPro" id="IPR042197">
    <property type="entry name" value="Apaf_helical"/>
</dbReference>
<dbReference type="GO" id="GO:0009626">
    <property type="term" value="P:plant-type hypersensitive response"/>
    <property type="evidence" value="ECO:0007669"/>
    <property type="project" value="UniProtKB-ARBA"/>
</dbReference>
<dbReference type="InterPro" id="IPR055414">
    <property type="entry name" value="LRR_R13L4/SHOC2-like"/>
</dbReference>
<keyword evidence="4" id="KW-0547">Nucleotide-binding</keyword>
<dbReference type="Gene3D" id="1.10.8.430">
    <property type="entry name" value="Helical domain of apoptotic protease-activating factors"/>
    <property type="match status" value="1"/>
</dbReference>
<dbReference type="PRINTS" id="PR00364">
    <property type="entry name" value="DISEASERSIST"/>
</dbReference>
<protein>
    <recommendedName>
        <fullName evidence="13">NB-ARC domain-containing protein</fullName>
    </recommendedName>
</protein>
<keyword evidence="3" id="KW-0677">Repeat</keyword>
<dbReference type="Gramene" id="TVU24173">
    <property type="protein sequence ID" value="TVU24173"/>
    <property type="gene ID" value="EJB05_26575"/>
</dbReference>
<evidence type="ECO:0000313" key="12">
    <source>
        <dbReference type="Proteomes" id="UP000324897"/>
    </source>
</evidence>
<feature type="domain" description="Disease resistance N-terminal" evidence="8">
    <location>
        <begin position="9"/>
        <end position="91"/>
    </location>
</feature>
<evidence type="ECO:0000256" key="5">
    <source>
        <dbReference type="ARBA" id="ARBA00022821"/>
    </source>
</evidence>
<evidence type="ECO:0000256" key="2">
    <source>
        <dbReference type="ARBA" id="ARBA00022614"/>
    </source>
</evidence>
<feature type="domain" description="Disease resistance R13L4/SHOC-2-like LRR" evidence="10">
    <location>
        <begin position="565"/>
        <end position="913"/>
    </location>
</feature>
<keyword evidence="6" id="KW-0175">Coiled coil</keyword>
<dbReference type="Pfam" id="PF18052">
    <property type="entry name" value="Rx_N"/>
    <property type="match status" value="1"/>
</dbReference>
<dbReference type="Pfam" id="PF23598">
    <property type="entry name" value="LRR_14"/>
    <property type="match status" value="1"/>
</dbReference>
<dbReference type="GO" id="GO:0043531">
    <property type="term" value="F:ADP binding"/>
    <property type="evidence" value="ECO:0007669"/>
    <property type="project" value="InterPro"/>
</dbReference>
<dbReference type="Gene3D" id="1.20.5.4130">
    <property type="match status" value="1"/>
</dbReference>
<dbReference type="GO" id="GO:0042742">
    <property type="term" value="P:defense response to bacterium"/>
    <property type="evidence" value="ECO:0007669"/>
    <property type="project" value="UniProtKB-ARBA"/>
</dbReference>
<dbReference type="CDD" id="cd14798">
    <property type="entry name" value="RX-CC_like"/>
    <property type="match status" value="1"/>
</dbReference>
<dbReference type="Gene3D" id="3.40.50.300">
    <property type="entry name" value="P-loop containing nucleotide triphosphate hydrolases"/>
    <property type="match status" value="1"/>
</dbReference>
<evidence type="ECO:0000256" key="4">
    <source>
        <dbReference type="ARBA" id="ARBA00022741"/>
    </source>
</evidence>
<dbReference type="GO" id="GO:0002758">
    <property type="term" value="P:innate immune response-activating signaling pathway"/>
    <property type="evidence" value="ECO:0007669"/>
    <property type="project" value="UniProtKB-ARBA"/>
</dbReference>
<keyword evidence="2" id="KW-0433">Leucine-rich repeat</keyword>
<keyword evidence="5" id="KW-0611">Plant defense</keyword>
<reference evidence="11 12" key="1">
    <citation type="journal article" date="2019" name="Sci. Rep.">
        <title>A high-quality genome of Eragrostis curvula grass provides insights into Poaceae evolution and supports new strategies to enhance forage quality.</title>
        <authorList>
            <person name="Carballo J."/>
            <person name="Santos B.A.C.M."/>
            <person name="Zappacosta D."/>
            <person name="Garbus I."/>
            <person name="Selva J.P."/>
            <person name="Gallo C.A."/>
            <person name="Diaz A."/>
            <person name="Albertini E."/>
            <person name="Caccamo M."/>
            <person name="Echenique V."/>
        </authorList>
    </citation>
    <scope>NUCLEOTIDE SEQUENCE [LARGE SCALE GENOMIC DNA]</scope>
    <source>
        <strain evidence="12">cv. Victoria</strain>
        <tissue evidence="11">Leaf</tissue>
    </source>
</reference>
<dbReference type="Gene3D" id="3.80.10.10">
    <property type="entry name" value="Ribonuclease Inhibitor"/>
    <property type="match status" value="1"/>
</dbReference>